<protein>
    <submittedName>
        <fullName evidence="6">Lytic transglycosylase domain-containing protein</fullName>
    </submittedName>
</protein>
<evidence type="ECO:0000259" key="5">
    <source>
        <dbReference type="Pfam" id="PF01464"/>
    </source>
</evidence>
<comment type="caution">
    <text evidence="6">The sequence shown here is derived from an EMBL/GenBank/DDBJ whole genome shotgun (WGS) entry which is preliminary data.</text>
</comment>
<dbReference type="InterPro" id="IPR008258">
    <property type="entry name" value="Transglycosylase_SLT_dom_1"/>
</dbReference>
<dbReference type="PANTHER" id="PTHR37423:SF2">
    <property type="entry name" value="MEMBRANE-BOUND LYTIC MUREIN TRANSGLYCOSYLASE C"/>
    <property type="match status" value="1"/>
</dbReference>
<accession>A0ABU9XQQ2</accession>
<sequence length="664" mass="71461">MLPALFKIALLAASASGVALPSATQDQLGWGRAQQLLQNQPLPQDNALASAVGQWNALRQTDSLPFDSYARFLLAHPGWPGETAMRRTAERTLTGGAAAPSTVISFFARFPPLTAGGGAAYAQALSVTGQRDAAFAAARKAWVTGVLSVSDEALLTSSFSGALTPADHDARMDELLWQGATTSAARQLAFTSPANRALFEARLAFRTNAPDAAQRAAQTEGQGASDPGYIADRATWLRNAGSAPSARAWLARPRTLASRPGDVEKWYEVLLTNAREAANDGQGQLAFAIASKVDDAYPAGTDVSRTPLGERDDYTSLVWLAGQTAMKKTYRPADAIGMYDRYARGSATPQSQSKGYYWAGRAAEAAGRQADATAFFTRAAGYRDLFYGQLAIERLGRPLTPPSAPAPRTVDPATRSAFFNRETVRVAQYLGRVGRWEDQSLFVRQIAIDAKSDADHTLATELARVMGRPDLGVMVGRSAAQNGLPDYTKVAFPSVRVPDSHAANWTMIHAIARQESQFDRAAISHAGARGLMQLMPGTAREQAGKLGLSYNAAALTMDTDYNIQLGSSYFQRIYAQFGSYPLAVAAYNAGPGNVNKWLRANGDPRSGTVDVIDWIEAIPLQETRNYVQRVLENAVVYDLMNPQRARSAGVNNKISWYLGKGKPG</sequence>
<dbReference type="InterPro" id="IPR023346">
    <property type="entry name" value="Lysozyme-like_dom_sf"/>
</dbReference>
<dbReference type="CDD" id="cd13401">
    <property type="entry name" value="Slt70-like"/>
    <property type="match status" value="1"/>
</dbReference>
<organism evidence="6 7">
    <name type="scientific">Sphingomonas qilianensis</name>
    <dbReference type="NCBI Taxonomy" id="1736690"/>
    <lineage>
        <taxon>Bacteria</taxon>
        <taxon>Pseudomonadati</taxon>
        <taxon>Pseudomonadota</taxon>
        <taxon>Alphaproteobacteria</taxon>
        <taxon>Sphingomonadales</taxon>
        <taxon>Sphingomonadaceae</taxon>
        <taxon>Sphingomonas</taxon>
    </lineage>
</organism>
<dbReference type="InterPro" id="IPR008939">
    <property type="entry name" value="Lytic_TGlycosylase_superhlx_U"/>
</dbReference>
<evidence type="ECO:0000313" key="6">
    <source>
        <dbReference type="EMBL" id="MEN2785021.1"/>
    </source>
</evidence>
<feature type="chain" id="PRO_5045296264" evidence="4">
    <location>
        <begin position="20"/>
        <end position="664"/>
    </location>
</feature>
<keyword evidence="7" id="KW-1185">Reference proteome</keyword>
<feature type="signal peptide" evidence="4">
    <location>
        <begin position="1"/>
        <end position="19"/>
    </location>
</feature>
<dbReference type="Proteomes" id="UP001404104">
    <property type="component" value="Unassembled WGS sequence"/>
</dbReference>
<keyword evidence="3 4" id="KW-0732">Signal</keyword>
<name>A0ABU9XQQ2_9SPHN</name>
<gene>
    <name evidence="6" type="ORF">ABC969_01130</name>
</gene>
<comment type="similarity">
    <text evidence="2">Belongs to the virb1 family.</text>
</comment>
<dbReference type="Pfam" id="PF01464">
    <property type="entry name" value="SLT"/>
    <property type="match status" value="1"/>
</dbReference>
<evidence type="ECO:0000313" key="7">
    <source>
        <dbReference type="Proteomes" id="UP001404104"/>
    </source>
</evidence>
<dbReference type="PANTHER" id="PTHR37423">
    <property type="entry name" value="SOLUBLE LYTIC MUREIN TRANSGLYCOSYLASE-RELATED"/>
    <property type="match status" value="1"/>
</dbReference>
<dbReference type="Gene3D" id="1.10.530.10">
    <property type="match status" value="1"/>
</dbReference>
<dbReference type="EMBL" id="JBDIMF010000001">
    <property type="protein sequence ID" value="MEN2785021.1"/>
    <property type="molecule type" value="Genomic_DNA"/>
</dbReference>
<evidence type="ECO:0000256" key="3">
    <source>
        <dbReference type="ARBA" id="ARBA00022729"/>
    </source>
</evidence>
<feature type="domain" description="Transglycosylase SLT" evidence="5">
    <location>
        <begin position="504"/>
        <end position="603"/>
    </location>
</feature>
<dbReference type="SUPFAM" id="SSF48435">
    <property type="entry name" value="Bacterial muramidases"/>
    <property type="match status" value="1"/>
</dbReference>
<dbReference type="RefSeq" id="WP_345862395.1">
    <property type="nucleotide sequence ID" value="NZ_JBDIMF010000001.1"/>
</dbReference>
<reference evidence="6 7" key="1">
    <citation type="submission" date="2024-05" db="EMBL/GenBank/DDBJ databases">
        <authorList>
            <person name="Liu Q."/>
            <person name="Xin Y.-H."/>
        </authorList>
    </citation>
    <scope>NUCLEOTIDE SEQUENCE [LARGE SCALE GENOMIC DNA]</scope>
    <source>
        <strain evidence="6 7">CGMCC 1.15349</strain>
    </source>
</reference>
<comment type="similarity">
    <text evidence="1">Belongs to the transglycosylase Slt family.</text>
</comment>
<proteinExistence type="inferred from homology"/>
<dbReference type="Gene3D" id="1.25.20.10">
    <property type="entry name" value="Bacterial muramidases"/>
    <property type="match status" value="1"/>
</dbReference>
<evidence type="ECO:0000256" key="2">
    <source>
        <dbReference type="ARBA" id="ARBA00009387"/>
    </source>
</evidence>
<evidence type="ECO:0000256" key="1">
    <source>
        <dbReference type="ARBA" id="ARBA00007734"/>
    </source>
</evidence>
<dbReference type="SUPFAM" id="SSF53955">
    <property type="entry name" value="Lysozyme-like"/>
    <property type="match status" value="1"/>
</dbReference>
<evidence type="ECO:0000256" key="4">
    <source>
        <dbReference type="SAM" id="SignalP"/>
    </source>
</evidence>